<name>A0A2S0WLB6_9ACTN</name>
<dbReference type="RefSeq" id="WP_108577685.1">
    <property type="nucleotide sequence ID" value="NZ_CP026952.1"/>
</dbReference>
<organism evidence="2 3">
    <name type="scientific">Aeromicrobium chenweiae</name>
    <dbReference type="NCBI Taxonomy" id="2079793"/>
    <lineage>
        <taxon>Bacteria</taxon>
        <taxon>Bacillati</taxon>
        <taxon>Actinomycetota</taxon>
        <taxon>Actinomycetes</taxon>
        <taxon>Propionibacteriales</taxon>
        <taxon>Nocardioidaceae</taxon>
        <taxon>Aeromicrobium</taxon>
    </lineage>
</organism>
<dbReference type="PROSITE" id="PS51186">
    <property type="entry name" value="GNAT"/>
    <property type="match status" value="1"/>
</dbReference>
<keyword evidence="3" id="KW-1185">Reference proteome</keyword>
<dbReference type="Pfam" id="PF00583">
    <property type="entry name" value="Acetyltransf_1"/>
    <property type="match status" value="1"/>
</dbReference>
<protein>
    <submittedName>
        <fullName evidence="2">Uncharacterized protein</fullName>
    </submittedName>
</protein>
<dbReference type="CDD" id="cd04301">
    <property type="entry name" value="NAT_SF"/>
    <property type="match status" value="1"/>
</dbReference>
<accession>A0A5F2EUQ1</accession>
<dbReference type="InterPro" id="IPR016181">
    <property type="entry name" value="Acyl_CoA_acyltransferase"/>
</dbReference>
<sequence length="214" mass="23313">MSARPHIVLRDADREDAAALVALWTECAGASVDEGSEAFTQQALWRKPGVAEAAAALDLSLNKPDKRIIVALVNGEIIGATVCDIGTLTPITLTRVLIVTEIQVSPRYRRKSVASTLLSAAATYGEDHNCELVVAAIPVHSREPHRYLTKIGFNQIAVLRAIQSTKLRSRLTSKATNSRDTGKLIAVRRTLRRRQSEVRGSRPRPSDRNVTGAD</sequence>
<feature type="region of interest" description="Disordered" evidence="1">
    <location>
        <begin position="191"/>
        <end position="214"/>
    </location>
</feature>
<dbReference type="EMBL" id="CP026952">
    <property type="protein sequence ID" value="AWB92040.1"/>
    <property type="molecule type" value="Genomic_DNA"/>
</dbReference>
<dbReference type="Gene3D" id="3.40.630.30">
    <property type="match status" value="1"/>
</dbReference>
<dbReference type="SUPFAM" id="SSF55729">
    <property type="entry name" value="Acyl-CoA N-acyltransferases (Nat)"/>
    <property type="match status" value="1"/>
</dbReference>
<dbReference type="AlphaFoldDB" id="A0A2S0WLB6"/>
<dbReference type="KEGG" id="aez:C3E78_07425"/>
<accession>A0A2S0WLB6</accession>
<evidence type="ECO:0000313" key="2">
    <source>
        <dbReference type="EMBL" id="AWB92040.1"/>
    </source>
</evidence>
<dbReference type="Proteomes" id="UP000244384">
    <property type="component" value="Chromosome"/>
</dbReference>
<dbReference type="InterPro" id="IPR000182">
    <property type="entry name" value="GNAT_dom"/>
</dbReference>
<evidence type="ECO:0000256" key="1">
    <source>
        <dbReference type="SAM" id="MobiDB-lite"/>
    </source>
</evidence>
<evidence type="ECO:0000313" key="3">
    <source>
        <dbReference type="Proteomes" id="UP000244384"/>
    </source>
</evidence>
<dbReference type="OrthoDB" id="3828793at2"/>
<gene>
    <name evidence="2" type="ORF">C3E78_07425</name>
</gene>
<dbReference type="GO" id="GO:0016747">
    <property type="term" value="F:acyltransferase activity, transferring groups other than amino-acyl groups"/>
    <property type="evidence" value="ECO:0007669"/>
    <property type="project" value="InterPro"/>
</dbReference>
<proteinExistence type="predicted"/>
<feature type="compositionally biased region" description="Basic and acidic residues" evidence="1">
    <location>
        <begin position="194"/>
        <end position="207"/>
    </location>
</feature>
<reference evidence="3" key="1">
    <citation type="submission" date="2018-01" db="EMBL/GenBank/DDBJ databases">
        <authorList>
            <person name="Li J."/>
        </authorList>
    </citation>
    <scope>NUCLEOTIDE SEQUENCE [LARGE SCALE GENOMIC DNA]</scope>
    <source>
        <strain evidence="3">592</strain>
    </source>
</reference>